<comment type="caution">
    <text evidence="4">The sequence shown here is derived from an EMBL/GenBank/DDBJ whole genome shotgun (WGS) entry which is preliminary data.</text>
</comment>
<reference evidence="4 5" key="1">
    <citation type="submission" date="2023-10" db="EMBL/GenBank/DDBJ databases">
        <title>Paenibacillus strain PFR10 Genome sequencing and assembly.</title>
        <authorList>
            <person name="Kim I."/>
        </authorList>
    </citation>
    <scope>NUCLEOTIDE SEQUENCE [LARGE SCALE GENOMIC DNA]</scope>
    <source>
        <strain evidence="4 5">PFR10</strain>
    </source>
</reference>
<keyword evidence="1 2" id="KW-0238">DNA-binding</keyword>
<dbReference type="EMBL" id="JAWCUD010000001">
    <property type="protein sequence ID" value="MDU0200267.1"/>
    <property type="molecule type" value="Genomic_DNA"/>
</dbReference>
<accession>A0ABU3R7L1</accession>
<sequence length="220" mass="26074">MNAPVKQDAKTKLLKKLIVSVSRDGFQHLRMDDIAKNMDVSRATMYRHFPSKEDVMDGVVRMIVDYIERLEESKENEDESYFCVWFQQLFEQSVSLVEYITDVLMKDLQIAYPDLYNMLKGVLQKREENSLRFYRQGKDKGIFNTINEKFILLQDDLLLHEITSVRYLLNNQTTIKEVLNDYYQFKKIQLFKADKISLVDDANINSVIDRLSEKFNRTLM</sequence>
<evidence type="ECO:0000313" key="4">
    <source>
        <dbReference type="EMBL" id="MDU0200267.1"/>
    </source>
</evidence>
<evidence type="ECO:0000256" key="2">
    <source>
        <dbReference type="PROSITE-ProRule" id="PRU00335"/>
    </source>
</evidence>
<evidence type="ECO:0000313" key="5">
    <source>
        <dbReference type="Proteomes" id="UP001260980"/>
    </source>
</evidence>
<protein>
    <submittedName>
        <fullName evidence="4">TetR/AcrR family transcriptional regulator</fullName>
    </submittedName>
</protein>
<proteinExistence type="predicted"/>
<dbReference type="InterPro" id="IPR009057">
    <property type="entry name" value="Homeodomain-like_sf"/>
</dbReference>
<evidence type="ECO:0000259" key="3">
    <source>
        <dbReference type="PROSITE" id="PS50977"/>
    </source>
</evidence>
<dbReference type="Proteomes" id="UP001260980">
    <property type="component" value="Unassembled WGS sequence"/>
</dbReference>
<dbReference type="RefSeq" id="WP_315949638.1">
    <property type="nucleotide sequence ID" value="NZ_JAWCUD010000001.1"/>
</dbReference>
<organism evidence="4 5">
    <name type="scientific">Paenibacillus violae</name>
    <dbReference type="NCBI Taxonomy" id="3077234"/>
    <lineage>
        <taxon>Bacteria</taxon>
        <taxon>Bacillati</taxon>
        <taxon>Bacillota</taxon>
        <taxon>Bacilli</taxon>
        <taxon>Bacillales</taxon>
        <taxon>Paenibacillaceae</taxon>
        <taxon>Paenibacillus</taxon>
    </lineage>
</organism>
<dbReference type="Gene3D" id="1.10.357.10">
    <property type="entry name" value="Tetracycline Repressor, domain 2"/>
    <property type="match status" value="1"/>
</dbReference>
<name>A0ABU3R7L1_9BACL</name>
<feature type="domain" description="HTH tetR-type" evidence="3">
    <location>
        <begin position="7"/>
        <end position="67"/>
    </location>
</feature>
<dbReference type="Pfam" id="PF00440">
    <property type="entry name" value="TetR_N"/>
    <property type="match status" value="1"/>
</dbReference>
<dbReference type="PROSITE" id="PS50977">
    <property type="entry name" value="HTH_TETR_2"/>
    <property type="match status" value="1"/>
</dbReference>
<keyword evidence="5" id="KW-1185">Reference proteome</keyword>
<evidence type="ECO:0000256" key="1">
    <source>
        <dbReference type="ARBA" id="ARBA00023125"/>
    </source>
</evidence>
<dbReference type="SUPFAM" id="SSF46689">
    <property type="entry name" value="Homeodomain-like"/>
    <property type="match status" value="1"/>
</dbReference>
<dbReference type="InterPro" id="IPR001647">
    <property type="entry name" value="HTH_TetR"/>
</dbReference>
<gene>
    <name evidence="4" type="ORF">RQP52_04145</name>
</gene>
<feature type="DNA-binding region" description="H-T-H motif" evidence="2">
    <location>
        <begin position="30"/>
        <end position="49"/>
    </location>
</feature>